<evidence type="ECO:0000259" key="1">
    <source>
        <dbReference type="Pfam" id="PF13417"/>
    </source>
</evidence>
<accession>A0A814TGE2</accession>
<feature type="domain" description="GST N-terminal" evidence="1">
    <location>
        <begin position="12"/>
        <end position="65"/>
    </location>
</feature>
<dbReference type="AlphaFoldDB" id="A0A814TGE2"/>
<reference evidence="2" key="1">
    <citation type="submission" date="2021-02" db="EMBL/GenBank/DDBJ databases">
        <authorList>
            <person name="Nowell W R."/>
        </authorList>
    </citation>
    <scope>NUCLEOTIDE SEQUENCE</scope>
</reference>
<dbReference type="SUPFAM" id="SSF52833">
    <property type="entry name" value="Thioredoxin-like"/>
    <property type="match status" value="1"/>
</dbReference>
<proteinExistence type="predicted"/>
<sequence>MLIVHHLGISQSERIVWLCEELEIAYELVHYDRDPKTPPVIVDGNLLLSESSAIIEYIIAKYSNNRFTLKADHLSFADYLF</sequence>
<dbReference type="InterPro" id="IPR036249">
    <property type="entry name" value="Thioredoxin-like_sf"/>
</dbReference>
<evidence type="ECO:0000313" key="3">
    <source>
        <dbReference type="EMBL" id="CAF3880173.1"/>
    </source>
</evidence>
<gene>
    <name evidence="2" type="ORF">IZO911_LOCUS26360</name>
    <name evidence="3" type="ORF">KXQ929_LOCUS21710</name>
</gene>
<protein>
    <recommendedName>
        <fullName evidence="1">GST N-terminal domain-containing protein</fullName>
    </recommendedName>
</protein>
<name>A0A814TGE2_9BILA</name>
<dbReference type="Gene3D" id="3.40.30.10">
    <property type="entry name" value="Glutaredoxin"/>
    <property type="match status" value="1"/>
</dbReference>
<dbReference type="Pfam" id="PF13417">
    <property type="entry name" value="GST_N_3"/>
    <property type="match status" value="1"/>
</dbReference>
<evidence type="ECO:0000313" key="2">
    <source>
        <dbReference type="EMBL" id="CAF1161580.1"/>
    </source>
</evidence>
<evidence type="ECO:0000313" key="4">
    <source>
        <dbReference type="Proteomes" id="UP000663860"/>
    </source>
</evidence>
<dbReference type="EMBL" id="CAJOBB010001609">
    <property type="protein sequence ID" value="CAF3880173.1"/>
    <property type="molecule type" value="Genomic_DNA"/>
</dbReference>
<dbReference type="InterPro" id="IPR004045">
    <property type="entry name" value="Glutathione_S-Trfase_N"/>
</dbReference>
<dbReference type="CDD" id="cd03046">
    <property type="entry name" value="GST_N_GTT1_like"/>
    <property type="match status" value="1"/>
</dbReference>
<organism evidence="2 4">
    <name type="scientific">Adineta steineri</name>
    <dbReference type="NCBI Taxonomy" id="433720"/>
    <lineage>
        <taxon>Eukaryota</taxon>
        <taxon>Metazoa</taxon>
        <taxon>Spiralia</taxon>
        <taxon>Gnathifera</taxon>
        <taxon>Rotifera</taxon>
        <taxon>Eurotatoria</taxon>
        <taxon>Bdelloidea</taxon>
        <taxon>Adinetida</taxon>
        <taxon>Adinetidae</taxon>
        <taxon>Adineta</taxon>
    </lineage>
</organism>
<dbReference type="EMBL" id="CAJNOE010000342">
    <property type="protein sequence ID" value="CAF1161580.1"/>
    <property type="molecule type" value="Genomic_DNA"/>
</dbReference>
<comment type="caution">
    <text evidence="2">The sequence shown here is derived from an EMBL/GenBank/DDBJ whole genome shotgun (WGS) entry which is preliminary data.</text>
</comment>
<dbReference type="Proteomes" id="UP000663868">
    <property type="component" value="Unassembled WGS sequence"/>
</dbReference>
<dbReference type="Proteomes" id="UP000663860">
    <property type="component" value="Unassembled WGS sequence"/>
</dbReference>